<evidence type="ECO:0000256" key="1">
    <source>
        <dbReference type="SAM" id="MobiDB-lite"/>
    </source>
</evidence>
<evidence type="ECO:0000313" key="2">
    <source>
        <dbReference type="EMBL" id="EJK67135.1"/>
    </source>
</evidence>
<sequence length="269" mass="28895">MRRPYRQLPAALCRSKRETLLESYPTRVPVLRTRRDSVVLPGGGRHEESAALSLAPREDATTLRTAPGTSHRYRPSGPDATESSSSLPSPPGPRWGQLILTLKSKSGDRERSASLPVRSGKPDQMSEVANDLFSQVALEKAGGEGLIHSERRDCDGDAGRAVSSRAPTLESLHDELREVPPSSSTSCDDRRGGSGPVDVDDPRFRDDSGFCDLAAQSLSVAKKVMRTSGASGGKLLRMTSGGSARRRSVGASVNRNVEFQVNALEGDFI</sequence>
<name>K0SP52_THAOC</name>
<dbReference type="EMBL" id="AGNL01013620">
    <property type="protein sequence ID" value="EJK67135.1"/>
    <property type="molecule type" value="Genomic_DNA"/>
</dbReference>
<gene>
    <name evidence="2" type="ORF">THAOC_11869</name>
</gene>
<feature type="compositionally biased region" description="Basic and acidic residues" evidence="1">
    <location>
        <begin position="148"/>
        <end position="158"/>
    </location>
</feature>
<dbReference type="AlphaFoldDB" id="K0SP52"/>
<accession>K0SP52</accession>
<organism evidence="2 3">
    <name type="scientific">Thalassiosira oceanica</name>
    <name type="common">Marine diatom</name>
    <dbReference type="NCBI Taxonomy" id="159749"/>
    <lineage>
        <taxon>Eukaryota</taxon>
        <taxon>Sar</taxon>
        <taxon>Stramenopiles</taxon>
        <taxon>Ochrophyta</taxon>
        <taxon>Bacillariophyta</taxon>
        <taxon>Coscinodiscophyceae</taxon>
        <taxon>Thalassiosirophycidae</taxon>
        <taxon>Thalassiosirales</taxon>
        <taxon>Thalassiosiraceae</taxon>
        <taxon>Thalassiosira</taxon>
    </lineage>
</organism>
<proteinExistence type="predicted"/>
<protein>
    <submittedName>
        <fullName evidence="2">Uncharacterized protein</fullName>
    </submittedName>
</protein>
<evidence type="ECO:0000313" key="3">
    <source>
        <dbReference type="Proteomes" id="UP000266841"/>
    </source>
</evidence>
<feature type="region of interest" description="Disordered" evidence="1">
    <location>
        <begin position="148"/>
        <end position="203"/>
    </location>
</feature>
<dbReference type="Proteomes" id="UP000266841">
    <property type="component" value="Unassembled WGS sequence"/>
</dbReference>
<comment type="caution">
    <text evidence="2">The sequence shown here is derived from an EMBL/GenBank/DDBJ whole genome shotgun (WGS) entry which is preliminary data.</text>
</comment>
<feature type="region of interest" description="Disordered" evidence="1">
    <location>
        <begin position="30"/>
        <end position="124"/>
    </location>
</feature>
<keyword evidence="3" id="KW-1185">Reference proteome</keyword>
<reference evidence="2 3" key="1">
    <citation type="journal article" date="2012" name="Genome Biol.">
        <title>Genome and low-iron response of an oceanic diatom adapted to chronic iron limitation.</title>
        <authorList>
            <person name="Lommer M."/>
            <person name="Specht M."/>
            <person name="Roy A.S."/>
            <person name="Kraemer L."/>
            <person name="Andreson R."/>
            <person name="Gutowska M.A."/>
            <person name="Wolf J."/>
            <person name="Bergner S.V."/>
            <person name="Schilhabel M.B."/>
            <person name="Klostermeier U.C."/>
            <person name="Beiko R.G."/>
            <person name="Rosenstiel P."/>
            <person name="Hippler M."/>
            <person name="Laroche J."/>
        </authorList>
    </citation>
    <scope>NUCLEOTIDE SEQUENCE [LARGE SCALE GENOMIC DNA]</scope>
    <source>
        <strain evidence="2 3">CCMP1005</strain>
    </source>
</reference>